<name>A0A0F3IRV6_9PROT</name>
<dbReference type="EMBL" id="LAJY01000645">
    <property type="protein sequence ID" value="KJV08319.1"/>
    <property type="molecule type" value="Genomic_DNA"/>
</dbReference>
<dbReference type="AlphaFoldDB" id="A0A0F3IRV6"/>
<protein>
    <submittedName>
        <fullName evidence="1">Uncharacterized protein</fullName>
    </submittedName>
</protein>
<dbReference type="RefSeq" id="WP_045777186.1">
    <property type="nucleotide sequence ID" value="NZ_LAJY01000645.1"/>
</dbReference>
<sequence length="119" mass="13291">MVPRARLYPLILLHGVACFVLLGIVWATVDLALRANRDHHVRAMESVTATLAEVTEQHLLSALMDIDRTSLALRQAYLRDPGNFDRFLREVDVPQAIFPTFQVSVINAAGFLSYSSTQP</sequence>
<evidence type="ECO:0000313" key="1">
    <source>
        <dbReference type="EMBL" id="KJV08319.1"/>
    </source>
</evidence>
<reference evidence="1 2" key="1">
    <citation type="submission" date="2015-03" db="EMBL/GenBank/DDBJ databases">
        <title>Draft genome sequence of Elstera litoralis.</title>
        <authorList>
            <person name="Rahalkar M.C."/>
            <person name="Dhakephalkar P.K."/>
            <person name="Pore S.D."/>
            <person name="Arora P."/>
            <person name="Kapse N.G."/>
            <person name="Pandit P.S."/>
        </authorList>
    </citation>
    <scope>NUCLEOTIDE SEQUENCE [LARGE SCALE GENOMIC DNA]</scope>
    <source>
        <strain evidence="1 2">Dia-1</strain>
    </source>
</reference>
<proteinExistence type="predicted"/>
<organism evidence="1 2">
    <name type="scientific">Elstera litoralis</name>
    <dbReference type="NCBI Taxonomy" id="552518"/>
    <lineage>
        <taxon>Bacteria</taxon>
        <taxon>Pseudomonadati</taxon>
        <taxon>Pseudomonadota</taxon>
        <taxon>Alphaproteobacteria</taxon>
        <taxon>Rhodospirillales</taxon>
        <taxon>Rhodospirillaceae</taxon>
        <taxon>Elstera</taxon>
    </lineage>
</organism>
<accession>A0A0F3IRV6</accession>
<dbReference type="Proteomes" id="UP000033774">
    <property type="component" value="Unassembled WGS sequence"/>
</dbReference>
<gene>
    <name evidence="1" type="ORF">VZ95_18570</name>
</gene>
<evidence type="ECO:0000313" key="2">
    <source>
        <dbReference type="Proteomes" id="UP000033774"/>
    </source>
</evidence>
<feature type="non-terminal residue" evidence="1">
    <location>
        <position position="119"/>
    </location>
</feature>
<keyword evidence="2" id="KW-1185">Reference proteome</keyword>
<comment type="caution">
    <text evidence="1">The sequence shown here is derived from an EMBL/GenBank/DDBJ whole genome shotgun (WGS) entry which is preliminary data.</text>
</comment>